<dbReference type="Proteomes" id="UP000193467">
    <property type="component" value="Unassembled WGS sequence"/>
</dbReference>
<keyword evidence="6 11" id="KW-0999">Mitochondrion inner membrane</keyword>
<evidence type="ECO:0000256" key="9">
    <source>
        <dbReference type="ARBA" id="ARBA00023136"/>
    </source>
</evidence>
<comment type="caution">
    <text evidence="12">The sequence shown here is derived from an EMBL/GenBank/DDBJ whole genome shotgun (WGS) entry which is preliminary data.</text>
</comment>
<name>A0A1Y2FEQ8_9BASI</name>
<keyword evidence="13" id="KW-1185">Reference proteome</keyword>
<keyword evidence="5 11" id="KW-0375">Hydrogen ion transport</keyword>
<evidence type="ECO:0000256" key="7">
    <source>
        <dbReference type="ARBA" id="ARBA00023065"/>
    </source>
</evidence>
<evidence type="ECO:0000256" key="11">
    <source>
        <dbReference type="RuleBase" id="RU367005"/>
    </source>
</evidence>
<evidence type="ECO:0000256" key="5">
    <source>
        <dbReference type="ARBA" id="ARBA00022781"/>
    </source>
</evidence>
<gene>
    <name evidence="12" type="ORF">BCR35DRAFT_352238</name>
</gene>
<dbReference type="InterPro" id="IPR008386">
    <property type="entry name" value="ATP_synth_F0_esu_mt"/>
</dbReference>
<keyword evidence="10 11" id="KW-0066">ATP synthesis</keyword>
<comment type="function">
    <text evidence="11">Subunit e, of the mitochondrial membrane ATP synthase complex (F(1)F(0) ATP synthase or Complex V) that produces ATP from ADP in the presence of a proton gradient across the membrane which is generated by electron transport complexes of the respiratory chain. ATP synthase complex consist of a soluble F(1) head domain - the catalytic core - and a membrane F(1) domain - the membrane proton channel. These two domains are linked by a central stalk rotating inside the F(1) region and a stationary peripheral stalk. During catalysis, ATP synthesis in the catalytic domain of F(1) is coupled via a rotary mechanism of the central stalk subunits to proton translocation. In vivo, can only synthesize ATP although its ATP hydrolase activity can be activated artificially in vitro. Part of the complex F(0) domain.</text>
</comment>
<dbReference type="STRING" id="106004.A0A1Y2FEQ8"/>
<evidence type="ECO:0000256" key="3">
    <source>
        <dbReference type="ARBA" id="ARBA00022448"/>
    </source>
</evidence>
<organism evidence="12 13">
    <name type="scientific">Leucosporidium creatinivorum</name>
    <dbReference type="NCBI Taxonomy" id="106004"/>
    <lineage>
        <taxon>Eukaryota</taxon>
        <taxon>Fungi</taxon>
        <taxon>Dikarya</taxon>
        <taxon>Basidiomycota</taxon>
        <taxon>Pucciniomycotina</taxon>
        <taxon>Microbotryomycetes</taxon>
        <taxon>Leucosporidiales</taxon>
        <taxon>Leucosporidium</taxon>
    </lineage>
</organism>
<keyword evidence="9" id="KW-0472">Membrane</keyword>
<comment type="similarity">
    <text evidence="2 11">Belongs to the ATPase e subunit family.</text>
</comment>
<evidence type="ECO:0000256" key="2">
    <source>
        <dbReference type="ARBA" id="ARBA00007333"/>
    </source>
</evidence>
<comment type="subcellular location">
    <subcellularLocation>
        <location evidence="1 11">Mitochondrion inner membrane</location>
    </subcellularLocation>
</comment>
<dbReference type="GO" id="GO:0005743">
    <property type="term" value="C:mitochondrial inner membrane"/>
    <property type="evidence" value="ECO:0007669"/>
    <property type="project" value="UniProtKB-SubCell"/>
</dbReference>
<dbReference type="GO" id="GO:0015078">
    <property type="term" value="F:proton transmembrane transporter activity"/>
    <property type="evidence" value="ECO:0007669"/>
    <property type="project" value="InterPro"/>
</dbReference>
<evidence type="ECO:0000256" key="8">
    <source>
        <dbReference type="ARBA" id="ARBA00023128"/>
    </source>
</evidence>
<evidence type="ECO:0000256" key="6">
    <source>
        <dbReference type="ARBA" id="ARBA00022792"/>
    </source>
</evidence>
<keyword evidence="7 11" id="KW-0406">Ion transport</keyword>
<dbReference type="Pfam" id="PF05680">
    <property type="entry name" value="ATP-synt_E"/>
    <property type="match status" value="1"/>
</dbReference>
<keyword evidence="4 11" id="KW-0138">CF(0)</keyword>
<dbReference type="InParanoid" id="A0A1Y2FEQ8"/>
<reference evidence="12 13" key="1">
    <citation type="submission" date="2016-07" db="EMBL/GenBank/DDBJ databases">
        <title>Pervasive Adenine N6-methylation of Active Genes in Fungi.</title>
        <authorList>
            <consortium name="DOE Joint Genome Institute"/>
            <person name="Mondo S.J."/>
            <person name="Dannebaum R.O."/>
            <person name="Kuo R.C."/>
            <person name="Labutti K."/>
            <person name="Haridas S."/>
            <person name="Kuo A."/>
            <person name="Salamov A."/>
            <person name="Ahrendt S.R."/>
            <person name="Lipzen A."/>
            <person name="Sullivan W."/>
            <person name="Andreopoulos W.B."/>
            <person name="Clum A."/>
            <person name="Lindquist E."/>
            <person name="Daum C."/>
            <person name="Ramamoorthy G.K."/>
            <person name="Gryganskyi A."/>
            <person name="Culley D."/>
            <person name="Magnuson J.K."/>
            <person name="James T.Y."/>
            <person name="O'Malley M.A."/>
            <person name="Stajich J.E."/>
            <person name="Spatafora J.W."/>
            <person name="Visel A."/>
            <person name="Grigoriev I.V."/>
        </authorList>
    </citation>
    <scope>NUCLEOTIDE SEQUENCE [LARGE SCALE GENOMIC DNA]</scope>
    <source>
        <strain evidence="12 13">62-1032</strain>
    </source>
</reference>
<dbReference type="GO" id="GO:0015986">
    <property type="term" value="P:proton motive force-driven ATP synthesis"/>
    <property type="evidence" value="ECO:0007669"/>
    <property type="project" value="InterPro"/>
</dbReference>
<evidence type="ECO:0000313" key="13">
    <source>
        <dbReference type="Proteomes" id="UP000193467"/>
    </source>
</evidence>
<sequence length="85" mass="9402">MVSPAVNVVRYSALVSGIFYGIFHRQTLQAKFDANAASQEVHKREQWLAEAKKAWAAKTAKNDGLITDPDAPGFDLEKVLLSLEK</sequence>
<dbReference type="GO" id="GO:0045259">
    <property type="term" value="C:proton-transporting ATP synthase complex"/>
    <property type="evidence" value="ECO:0007669"/>
    <property type="project" value="UniProtKB-UniRule"/>
</dbReference>
<protein>
    <recommendedName>
        <fullName evidence="11">ATP synthase F(0) complex subunit e, mitochondrial</fullName>
    </recommendedName>
</protein>
<comment type="subunit">
    <text evidence="11">F-type ATPases have 2 components, CF(1) - the catalytic core - and CF(0) - the membrane proton channel. CF(1) and CF(0) have multiple subunits.</text>
</comment>
<dbReference type="EMBL" id="MCGR01000021">
    <property type="protein sequence ID" value="ORY82409.1"/>
    <property type="molecule type" value="Genomic_DNA"/>
</dbReference>
<proteinExistence type="inferred from homology"/>
<evidence type="ECO:0000256" key="4">
    <source>
        <dbReference type="ARBA" id="ARBA00022547"/>
    </source>
</evidence>
<evidence type="ECO:0000256" key="1">
    <source>
        <dbReference type="ARBA" id="ARBA00004273"/>
    </source>
</evidence>
<keyword evidence="8 11" id="KW-0496">Mitochondrion</keyword>
<evidence type="ECO:0000256" key="10">
    <source>
        <dbReference type="ARBA" id="ARBA00023310"/>
    </source>
</evidence>
<accession>A0A1Y2FEQ8</accession>
<dbReference type="OrthoDB" id="2125027at2759"/>
<evidence type="ECO:0000313" key="12">
    <source>
        <dbReference type="EMBL" id="ORY82409.1"/>
    </source>
</evidence>
<dbReference type="AlphaFoldDB" id="A0A1Y2FEQ8"/>
<keyword evidence="3 11" id="KW-0813">Transport</keyword>